<proteinExistence type="predicted"/>
<protein>
    <submittedName>
        <fullName evidence="1">Uncharacterized protein</fullName>
    </submittedName>
</protein>
<evidence type="ECO:0000313" key="1">
    <source>
        <dbReference type="EMBL" id="GAA1682511.1"/>
    </source>
</evidence>
<reference evidence="1 2" key="1">
    <citation type="journal article" date="2019" name="Int. J. Syst. Evol. Microbiol.">
        <title>The Global Catalogue of Microorganisms (GCM) 10K type strain sequencing project: providing services to taxonomists for standard genome sequencing and annotation.</title>
        <authorList>
            <consortium name="The Broad Institute Genomics Platform"/>
            <consortium name="The Broad Institute Genome Sequencing Center for Infectious Disease"/>
            <person name="Wu L."/>
            <person name="Ma J."/>
        </authorList>
    </citation>
    <scope>NUCLEOTIDE SEQUENCE [LARGE SCALE GENOMIC DNA]</scope>
    <source>
        <strain evidence="1 2">JCM 14718</strain>
    </source>
</reference>
<evidence type="ECO:0000313" key="2">
    <source>
        <dbReference type="Proteomes" id="UP001500618"/>
    </source>
</evidence>
<gene>
    <name evidence="1" type="ORF">GCM10009765_34630</name>
</gene>
<organism evidence="1 2">
    <name type="scientific">Fodinicola feengrottensis</name>
    <dbReference type="NCBI Taxonomy" id="435914"/>
    <lineage>
        <taxon>Bacteria</taxon>
        <taxon>Bacillati</taxon>
        <taxon>Actinomycetota</taxon>
        <taxon>Actinomycetes</taxon>
        <taxon>Mycobacteriales</taxon>
        <taxon>Fodinicola</taxon>
    </lineage>
</organism>
<sequence>MMAKALLGHIGTAPDRRLADEVHRLRARVRAMEFEVARLRADNDRLHAAVSAADDQIRLSILEEPALT</sequence>
<accession>A0ABN2H5Y3</accession>
<comment type="caution">
    <text evidence="1">The sequence shown here is derived from an EMBL/GenBank/DDBJ whole genome shotgun (WGS) entry which is preliminary data.</text>
</comment>
<keyword evidence="2" id="KW-1185">Reference proteome</keyword>
<dbReference type="EMBL" id="BAAANY010000010">
    <property type="protein sequence ID" value="GAA1682511.1"/>
    <property type="molecule type" value="Genomic_DNA"/>
</dbReference>
<name>A0ABN2H5Y3_9ACTN</name>
<dbReference type="Proteomes" id="UP001500618">
    <property type="component" value="Unassembled WGS sequence"/>
</dbReference>